<protein>
    <recommendedName>
        <fullName evidence="4">Invertebrate defensins family profile domain-containing protein</fullName>
    </recommendedName>
</protein>
<dbReference type="OrthoDB" id="10038290at2759"/>
<dbReference type="Proteomes" id="UP000752696">
    <property type="component" value="Unassembled WGS sequence"/>
</dbReference>
<feature type="chain" id="PRO_5028271094" description="Invertebrate defensins family profile domain-containing protein" evidence="1">
    <location>
        <begin position="19"/>
        <end position="104"/>
    </location>
</feature>
<gene>
    <name evidence="2" type="ORF">MHI_LOCUS256666</name>
</gene>
<dbReference type="GO" id="GO:0051707">
    <property type="term" value="P:response to other organism"/>
    <property type="evidence" value="ECO:0007669"/>
    <property type="project" value="UniProtKB-ARBA"/>
</dbReference>
<keyword evidence="1" id="KW-0732">Signal</keyword>
<dbReference type="AlphaFoldDB" id="A0A6V7GYP4"/>
<evidence type="ECO:0000313" key="3">
    <source>
        <dbReference type="Proteomes" id="UP000752696"/>
    </source>
</evidence>
<proteinExistence type="predicted"/>
<dbReference type="Gene3D" id="3.30.30.10">
    <property type="entry name" value="Knottin, scorpion toxin-like"/>
    <property type="match status" value="1"/>
</dbReference>
<reference evidence="2" key="1">
    <citation type="submission" date="2020-07" db="EMBL/GenBank/DDBJ databases">
        <authorList>
            <person name="Nazaruddin N."/>
        </authorList>
    </citation>
    <scope>NUCLEOTIDE SEQUENCE</scope>
</reference>
<dbReference type="EMBL" id="CAJDYZ010004872">
    <property type="protein sequence ID" value="CAD1472015.1"/>
    <property type="molecule type" value="Genomic_DNA"/>
</dbReference>
<feature type="signal peptide" evidence="1">
    <location>
        <begin position="1"/>
        <end position="18"/>
    </location>
</feature>
<comment type="caution">
    <text evidence="2">The sequence shown here is derived from an EMBL/GenBank/DDBJ whole genome shotgun (WGS) entry which is preliminary data.</text>
</comment>
<evidence type="ECO:0008006" key="4">
    <source>
        <dbReference type="Google" id="ProtNLM"/>
    </source>
</evidence>
<accession>A0A6V7GYP4</accession>
<dbReference type="InterPro" id="IPR036574">
    <property type="entry name" value="Scorpion_toxin-like_sf"/>
</dbReference>
<keyword evidence="3" id="KW-1185">Reference proteome</keyword>
<organism evidence="2 3">
    <name type="scientific">Heterotrigona itama</name>
    <dbReference type="NCBI Taxonomy" id="395501"/>
    <lineage>
        <taxon>Eukaryota</taxon>
        <taxon>Metazoa</taxon>
        <taxon>Ecdysozoa</taxon>
        <taxon>Arthropoda</taxon>
        <taxon>Hexapoda</taxon>
        <taxon>Insecta</taxon>
        <taxon>Pterygota</taxon>
        <taxon>Neoptera</taxon>
        <taxon>Endopterygota</taxon>
        <taxon>Hymenoptera</taxon>
        <taxon>Apocrita</taxon>
        <taxon>Aculeata</taxon>
        <taxon>Apoidea</taxon>
        <taxon>Anthophila</taxon>
        <taxon>Apidae</taxon>
        <taxon>Heterotrigona</taxon>
    </lineage>
</organism>
<sequence length="104" mass="11405">MKVLVLVSVLATVVYVSGAVTPDVIYDDPIYELREIEGTENEAAVAVGDVLSDLAPLRHRRATCDVVFSFQSKRLSVNHSACTVRCLAQRRKGTCRNGVCICHK</sequence>
<evidence type="ECO:0000256" key="1">
    <source>
        <dbReference type="SAM" id="SignalP"/>
    </source>
</evidence>
<evidence type="ECO:0000313" key="2">
    <source>
        <dbReference type="EMBL" id="CAD1472015.1"/>
    </source>
</evidence>
<name>A0A6V7GYP4_9HYME</name>